<reference evidence="2" key="1">
    <citation type="submission" date="2020-07" db="EMBL/GenBank/DDBJ databases">
        <title>Multicomponent nature underlies the extraordinary mechanical properties of spider dragline silk.</title>
        <authorList>
            <person name="Kono N."/>
            <person name="Nakamura H."/>
            <person name="Mori M."/>
            <person name="Yoshida Y."/>
            <person name="Ohtoshi R."/>
            <person name="Malay A.D."/>
            <person name="Moran D.A.P."/>
            <person name="Tomita M."/>
            <person name="Numata K."/>
            <person name="Arakawa K."/>
        </authorList>
    </citation>
    <scope>NUCLEOTIDE SEQUENCE</scope>
</reference>
<dbReference type="EMBL" id="BMAO01016167">
    <property type="protein sequence ID" value="GFR06715.1"/>
    <property type="molecule type" value="Genomic_DNA"/>
</dbReference>
<proteinExistence type="predicted"/>
<gene>
    <name evidence="2" type="ORF">TNCT_704091</name>
</gene>
<feature type="transmembrane region" description="Helical" evidence="1">
    <location>
        <begin position="28"/>
        <end position="49"/>
    </location>
</feature>
<protein>
    <submittedName>
        <fullName evidence="2">Uncharacterized protein</fullName>
    </submittedName>
</protein>
<keyword evidence="1" id="KW-1133">Transmembrane helix</keyword>
<comment type="caution">
    <text evidence="2">The sequence shown here is derived from an EMBL/GenBank/DDBJ whole genome shotgun (WGS) entry which is preliminary data.</text>
</comment>
<keyword evidence="1" id="KW-0812">Transmembrane</keyword>
<accession>A0A8X6LEE2</accession>
<evidence type="ECO:0000313" key="2">
    <source>
        <dbReference type="EMBL" id="GFR06715.1"/>
    </source>
</evidence>
<evidence type="ECO:0000313" key="3">
    <source>
        <dbReference type="Proteomes" id="UP000887116"/>
    </source>
</evidence>
<dbReference type="Proteomes" id="UP000887116">
    <property type="component" value="Unassembled WGS sequence"/>
</dbReference>
<dbReference type="AlphaFoldDB" id="A0A8X6LEE2"/>
<keyword evidence="3" id="KW-1185">Reference proteome</keyword>
<keyword evidence="1" id="KW-0472">Membrane</keyword>
<sequence>MKLTTFTTVITSSKFQKDFLPKFSSWKVIVVLIPHAFTSDLNNVVIYIIYPKFESDSFKSVLYVVPLSATILANSSTVLKSIKATSKSGFSCNIRCVIHPFSTE</sequence>
<organism evidence="2 3">
    <name type="scientific">Trichonephila clavata</name>
    <name type="common">Joro spider</name>
    <name type="synonym">Nephila clavata</name>
    <dbReference type="NCBI Taxonomy" id="2740835"/>
    <lineage>
        <taxon>Eukaryota</taxon>
        <taxon>Metazoa</taxon>
        <taxon>Ecdysozoa</taxon>
        <taxon>Arthropoda</taxon>
        <taxon>Chelicerata</taxon>
        <taxon>Arachnida</taxon>
        <taxon>Araneae</taxon>
        <taxon>Araneomorphae</taxon>
        <taxon>Entelegynae</taxon>
        <taxon>Araneoidea</taxon>
        <taxon>Nephilidae</taxon>
        <taxon>Trichonephila</taxon>
    </lineage>
</organism>
<name>A0A8X6LEE2_TRICU</name>
<evidence type="ECO:0000256" key="1">
    <source>
        <dbReference type="SAM" id="Phobius"/>
    </source>
</evidence>
<feature type="transmembrane region" description="Helical" evidence="1">
    <location>
        <begin position="61"/>
        <end position="79"/>
    </location>
</feature>